<feature type="domain" description="Cyclic nucleotide-binding" evidence="2">
    <location>
        <begin position="224"/>
        <end position="329"/>
    </location>
</feature>
<feature type="compositionally biased region" description="Polar residues" evidence="1">
    <location>
        <begin position="512"/>
        <end position="536"/>
    </location>
</feature>
<evidence type="ECO:0000313" key="3">
    <source>
        <dbReference type="EMBL" id="EWS74058.1"/>
    </source>
</evidence>
<name>W7XC46_TETTS</name>
<dbReference type="Gene3D" id="2.60.120.10">
    <property type="entry name" value="Jelly Rolls"/>
    <property type="match status" value="2"/>
</dbReference>
<accession>W7XC46</accession>
<dbReference type="InterPro" id="IPR000595">
    <property type="entry name" value="cNMP-bd_dom"/>
</dbReference>
<dbReference type="AlphaFoldDB" id="W7XC46"/>
<dbReference type="RefSeq" id="XP_012653391.1">
    <property type="nucleotide sequence ID" value="XM_012797937.1"/>
</dbReference>
<dbReference type="EMBL" id="GG662667">
    <property type="protein sequence ID" value="EWS74058.1"/>
    <property type="molecule type" value="Genomic_DNA"/>
</dbReference>
<feature type="compositionally biased region" description="Low complexity" evidence="1">
    <location>
        <begin position="705"/>
        <end position="715"/>
    </location>
</feature>
<evidence type="ECO:0000256" key="1">
    <source>
        <dbReference type="SAM" id="MobiDB-lite"/>
    </source>
</evidence>
<proteinExistence type="predicted"/>
<dbReference type="GeneID" id="24439190"/>
<gene>
    <name evidence="3" type="ORF">TTHERM_000477018</name>
</gene>
<feature type="compositionally biased region" description="Polar residues" evidence="1">
    <location>
        <begin position="544"/>
        <end position="560"/>
    </location>
</feature>
<evidence type="ECO:0000259" key="2">
    <source>
        <dbReference type="PROSITE" id="PS50042"/>
    </source>
</evidence>
<sequence>MNSQLLESTNHFFLHQQQSCHFAQNQAFLDQNAQEQCVLRRCDSEIFDNTELIQKGIEALKLESTKRSFSQVKSIQDLLDGMEFFMMQKERYGQKLIDKIIYNLKYCFVEKGQILLNPRCNNPFMYILIQGSLITKDTNSNSQEGLEIGNQFGQQVRFNSTASDKSYIETERDCEFIVFSKQSYFNLVGQYEKREVYEKIQFLAKYPFCMNWNFDSLKYMQMDMQVEKFKLGQVVFDEDSQRDKIYMVKQGEFKLMKAIIFQNKSQENQVPLSLKIRQSIEICKLKVGDIFGEEINLVDGFPKRVFKAICSSSKSEVYAFNYSQFREYLTSNQSDSIFEKCVQQAYNQRLDYTDQKIQEKQQIMQNSRFQMTQSRSCDFKDRFAVCQAFDEQGKVIQQKQNQNLMDSKNYLNINEFLHSDIENAQNIGKAIVNKSLEFQSSSLLIKNSVQQGCAQLNQNNQINNSCQFNLTDQKQPFQSGILSQQSSSHLNQMINLHSSIQKVSIRNKNISDASNSTKSTIHFSSDLSQLSKSPQKVPSIILESKTTYQNPETKTTNQNSESKKQNDKNELNQSQSSLLKPRLLKIKQMKQHQSSINNNINFFKEQLIQPTNCIQLFHQLDKINKSNNFDQKNQQEKQIYTDTENHQLNFDKSQLLQQLKSSQSELIQNIHTHPQTLKSQIQFFNHVNNQHPKPISQTSKVVFSQQQNSSFRSNQTSMQDLDQEENDESNKQHLKSKMLSRKRAITLSPTKKQIKDKKMLQTHSVLANFNAKSQDFAAKTLLKIDENKIKKEFLTEETNDQKHLINNNCIQSDISTKNTSRQSTSVQCKIQHENQQQNKVMTNIFYFNSHYLNGEHNNDYRSQITKNSSISLLRRVISQSQNEQNYAEQPPLNITQQEQSHEQAKTNNTSIKSFAYIENQKIINIDKYRIKVKNSTRPSSALQKASNILNKRLNQQFSQTKKEIQNSQTQLKSNQTFSNLSTTLKKAGQNQLSTIFNEYSEQANTNGYIHFPQNNIKKLKIPSKKITEILQIKSYQD</sequence>
<feature type="compositionally biased region" description="Basic residues" evidence="1">
    <location>
        <begin position="732"/>
        <end position="744"/>
    </location>
</feature>
<dbReference type="InterPro" id="IPR014710">
    <property type="entry name" value="RmlC-like_jellyroll"/>
</dbReference>
<feature type="region of interest" description="Disordered" evidence="1">
    <location>
        <begin position="512"/>
        <end position="578"/>
    </location>
</feature>
<dbReference type="InParanoid" id="W7XC46"/>
<feature type="compositionally biased region" description="Basic and acidic residues" evidence="1">
    <location>
        <begin position="561"/>
        <end position="570"/>
    </location>
</feature>
<reference evidence="4" key="1">
    <citation type="journal article" date="2006" name="PLoS Biol.">
        <title>Macronuclear genome sequence of the ciliate Tetrahymena thermophila, a model eukaryote.</title>
        <authorList>
            <person name="Eisen J.A."/>
            <person name="Coyne R.S."/>
            <person name="Wu M."/>
            <person name="Wu D."/>
            <person name="Thiagarajan M."/>
            <person name="Wortman J.R."/>
            <person name="Badger J.H."/>
            <person name="Ren Q."/>
            <person name="Amedeo P."/>
            <person name="Jones K.M."/>
            <person name="Tallon L.J."/>
            <person name="Delcher A.L."/>
            <person name="Salzberg S.L."/>
            <person name="Silva J.C."/>
            <person name="Haas B.J."/>
            <person name="Majoros W.H."/>
            <person name="Farzad M."/>
            <person name="Carlton J.M."/>
            <person name="Smith R.K. Jr."/>
            <person name="Garg J."/>
            <person name="Pearlman R.E."/>
            <person name="Karrer K.M."/>
            <person name="Sun L."/>
            <person name="Manning G."/>
            <person name="Elde N.C."/>
            <person name="Turkewitz A.P."/>
            <person name="Asai D.J."/>
            <person name="Wilkes D.E."/>
            <person name="Wang Y."/>
            <person name="Cai H."/>
            <person name="Collins K."/>
            <person name="Stewart B.A."/>
            <person name="Lee S.R."/>
            <person name="Wilamowska K."/>
            <person name="Weinberg Z."/>
            <person name="Ruzzo W.L."/>
            <person name="Wloga D."/>
            <person name="Gaertig J."/>
            <person name="Frankel J."/>
            <person name="Tsao C.-C."/>
            <person name="Gorovsky M.A."/>
            <person name="Keeling P.J."/>
            <person name="Waller R.F."/>
            <person name="Patron N.J."/>
            <person name="Cherry J.M."/>
            <person name="Stover N.A."/>
            <person name="Krieger C.J."/>
            <person name="del Toro C."/>
            <person name="Ryder H.F."/>
            <person name="Williamson S.C."/>
            <person name="Barbeau R.A."/>
            <person name="Hamilton E.P."/>
            <person name="Orias E."/>
        </authorList>
    </citation>
    <scope>NUCLEOTIDE SEQUENCE [LARGE SCALE GENOMIC DNA]</scope>
    <source>
        <strain evidence="4">SB210</strain>
    </source>
</reference>
<dbReference type="PROSITE" id="PS50042">
    <property type="entry name" value="CNMP_BINDING_3"/>
    <property type="match status" value="1"/>
</dbReference>
<dbReference type="KEGG" id="tet:TTHERM_000477018"/>
<organism evidence="3 4">
    <name type="scientific">Tetrahymena thermophila (strain SB210)</name>
    <dbReference type="NCBI Taxonomy" id="312017"/>
    <lineage>
        <taxon>Eukaryota</taxon>
        <taxon>Sar</taxon>
        <taxon>Alveolata</taxon>
        <taxon>Ciliophora</taxon>
        <taxon>Intramacronucleata</taxon>
        <taxon>Oligohymenophorea</taxon>
        <taxon>Hymenostomatida</taxon>
        <taxon>Tetrahymenina</taxon>
        <taxon>Tetrahymenidae</taxon>
        <taxon>Tetrahymena</taxon>
    </lineage>
</organism>
<dbReference type="CDD" id="cd00038">
    <property type="entry name" value="CAP_ED"/>
    <property type="match status" value="1"/>
</dbReference>
<keyword evidence="4" id="KW-1185">Reference proteome</keyword>
<feature type="region of interest" description="Disordered" evidence="1">
    <location>
        <begin position="705"/>
        <end position="744"/>
    </location>
</feature>
<dbReference type="InterPro" id="IPR018490">
    <property type="entry name" value="cNMP-bd_dom_sf"/>
</dbReference>
<dbReference type="Proteomes" id="UP000009168">
    <property type="component" value="Unassembled WGS sequence"/>
</dbReference>
<dbReference type="SUPFAM" id="SSF51206">
    <property type="entry name" value="cAMP-binding domain-like"/>
    <property type="match status" value="2"/>
</dbReference>
<protein>
    <submittedName>
        <fullName evidence="3">Cyclic nucleotide-binding domain protein</fullName>
    </submittedName>
</protein>
<evidence type="ECO:0000313" key="4">
    <source>
        <dbReference type="Proteomes" id="UP000009168"/>
    </source>
</evidence>